<organism evidence="4 5">
    <name type="scientific">Magallana gigas</name>
    <name type="common">Pacific oyster</name>
    <name type="synonym">Crassostrea gigas</name>
    <dbReference type="NCBI Taxonomy" id="29159"/>
    <lineage>
        <taxon>Eukaryota</taxon>
        <taxon>Metazoa</taxon>
        <taxon>Spiralia</taxon>
        <taxon>Lophotrochozoa</taxon>
        <taxon>Mollusca</taxon>
        <taxon>Bivalvia</taxon>
        <taxon>Autobranchia</taxon>
        <taxon>Pteriomorphia</taxon>
        <taxon>Ostreida</taxon>
        <taxon>Ostreoidea</taxon>
        <taxon>Ostreidae</taxon>
        <taxon>Magallana</taxon>
    </lineage>
</organism>
<dbReference type="SUPFAM" id="SSF57603">
    <property type="entry name" value="FnI-like domain"/>
    <property type="match status" value="1"/>
</dbReference>
<evidence type="ECO:0000313" key="5">
    <source>
        <dbReference type="Proteomes" id="UP000005408"/>
    </source>
</evidence>
<comment type="caution">
    <text evidence="1">Lacks conserved residue(s) required for the propagation of feature annotation.</text>
</comment>
<dbReference type="Proteomes" id="UP000005408">
    <property type="component" value="Unassembled WGS sequence"/>
</dbReference>
<dbReference type="PROSITE" id="PS50184">
    <property type="entry name" value="VWFC_2"/>
    <property type="match status" value="2"/>
</dbReference>
<dbReference type="PROSITE" id="PS51670">
    <property type="entry name" value="SHKT"/>
    <property type="match status" value="1"/>
</dbReference>
<dbReference type="SMART" id="SM00214">
    <property type="entry name" value="VWC"/>
    <property type="match status" value="2"/>
</dbReference>
<keyword evidence="5" id="KW-1185">Reference proteome</keyword>
<protein>
    <recommendedName>
        <fullName evidence="6">VWFC domain-containing protein</fullName>
    </recommendedName>
</protein>
<evidence type="ECO:0000256" key="1">
    <source>
        <dbReference type="PROSITE-ProRule" id="PRU01005"/>
    </source>
</evidence>
<evidence type="ECO:0000259" key="2">
    <source>
        <dbReference type="PROSITE" id="PS50184"/>
    </source>
</evidence>
<accession>A0A8W8JY51</accession>
<feature type="domain" description="ShKT" evidence="3">
    <location>
        <begin position="1"/>
        <end position="26"/>
    </location>
</feature>
<evidence type="ECO:0008006" key="6">
    <source>
        <dbReference type="Google" id="ProtNLM"/>
    </source>
</evidence>
<reference evidence="4" key="1">
    <citation type="submission" date="2022-08" db="UniProtKB">
        <authorList>
            <consortium name="EnsemblMetazoa"/>
        </authorList>
    </citation>
    <scope>IDENTIFICATION</scope>
    <source>
        <strain evidence="4">05x7-T-G4-1.051#20</strain>
    </source>
</reference>
<dbReference type="AlphaFoldDB" id="A0A8W8JY51"/>
<feature type="domain" description="VWFC" evidence="2">
    <location>
        <begin position="111"/>
        <end position="178"/>
    </location>
</feature>
<dbReference type="EnsemblMetazoa" id="G21316.16">
    <property type="protein sequence ID" value="G21316.16:cds"/>
    <property type="gene ID" value="G21316"/>
</dbReference>
<proteinExistence type="predicted"/>
<dbReference type="InterPro" id="IPR003582">
    <property type="entry name" value="ShKT_dom"/>
</dbReference>
<evidence type="ECO:0000313" key="4">
    <source>
        <dbReference type="EnsemblMetazoa" id="G21316.16:cds"/>
    </source>
</evidence>
<dbReference type="InterPro" id="IPR001007">
    <property type="entry name" value="VWF_dom"/>
</dbReference>
<feature type="domain" description="VWFC" evidence="2">
    <location>
        <begin position="40"/>
        <end position="114"/>
    </location>
</feature>
<name>A0A8W8JY51_MAGGI</name>
<dbReference type="PROSITE" id="PS01208">
    <property type="entry name" value="VWFC_1"/>
    <property type="match status" value="1"/>
</dbReference>
<sequence length="189" mass="20722">MDISICTSIAYSQWAQKNCMKTCNMCAGGSGLAMTTAAPKACRYSDGVTHAHGTWWQDGCSADAKNCTCNDGIAKCLRLCPRYDSLPVGWALVDKPGQCCPTLDINVHIDDVCQYKGSTHRQDESWSDGCKLSCVCTDAKQGFYQCRERCPAMEFPPGYDCHWEDPAPGKCCRQPKCPPPIVISGYPQD</sequence>
<evidence type="ECO:0000259" key="3">
    <source>
        <dbReference type="PROSITE" id="PS51670"/>
    </source>
</evidence>